<dbReference type="STRING" id="405436.SAMN05444365_102336"/>
<reference evidence="3" key="1">
    <citation type="submission" date="2016-10" db="EMBL/GenBank/DDBJ databases">
        <authorList>
            <person name="Varghese N."/>
            <person name="Submissions S."/>
        </authorList>
    </citation>
    <scope>NUCLEOTIDE SEQUENCE [LARGE SCALE GENOMIC DNA]</scope>
    <source>
        <strain evidence="3">DSM 45245</strain>
    </source>
</reference>
<dbReference type="EMBL" id="FNPH01000002">
    <property type="protein sequence ID" value="SDY46163.1"/>
    <property type="molecule type" value="Genomic_DNA"/>
</dbReference>
<keyword evidence="1" id="KW-0472">Membrane</keyword>
<feature type="transmembrane region" description="Helical" evidence="1">
    <location>
        <begin position="458"/>
        <end position="479"/>
    </location>
</feature>
<feature type="transmembrane region" description="Helical" evidence="1">
    <location>
        <begin position="350"/>
        <end position="373"/>
    </location>
</feature>
<feature type="transmembrane region" description="Helical" evidence="1">
    <location>
        <begin position="385"/>
        <end position="407"/>
    </location>
</feature>
<feature type="transmembrane region" description="Helical" evidence="1">
    <location>
        <begin position="862"/>
        <end position="882"/>
    </location>
</feature>
<name>A0A1H3K1W9_9ACTN</name>
<accession>A0A1H3K1W9</accession>
<evidence type="ECO:0000313" key="2">
    <source>
        <dbReference type="EMBL" id="SDY46163.1"/>
    </source>
</evidence>
<keyword evidence="3" id="KW-1185">Reference proteome</keyword>
<keyword evidence="1" id="KW-0812">Transmembrane</keyword>
<protein>
    <submittedName>
        <fullName evidence="2">Putative ABC transport system permease protein</fullName>
    </submittedName>
</protein>
<feature type="transmembrane region" description="Helical" evidence="1">
    <location>
        <begin position="763"/>
        <end position="792"/>
    </location>
</feature>
<keyword evidence="1" id="KW-1133">Transmembrane helix</keyword>
<evidence type="ECO:0000256" key="1">
    <source>
        <dbReference type="SAM" id="Phobius"/>
    </source>
</evidence>
<feature type="transmembrane region" description="Helical" evidence="1">
    <location>
        <begin position="428"/>
        <end position="446"/>
    </location>
</feature>
<evidence type="ECO:0000313" key="3">
    <source>
        <dbReference type="Proteomes" id="UP000242415"/>
    </source>
</evidence>
<dbReference type="Proteomes" id="UP000242415">
    <property type="component" value="Unassembled WGS sequence"/>
</dbReference>
<dbReference type="RefSeq" id="WP_091553496.1">
    <property type="nucleotide sequence ID" value="NZ_FNPH01000002.1"/>
</dbReference>
<feature type="transmembrane region" description="Helical" evidence="1">
    <location>
        <begin position="305"/>
        <end position="329"/>
    </location>
</feature>
<organism evidence="2 3">
    <name type="scientific">Micromonospora pattaloongensis</name>
    <dbReference type="NCBI Taxonomy" id="405436"/>
    <lineage>
        <taxon>Bacteria</taxon>
        <taxon>Bacillati</taxon>
        <taxon>Actinomycetota</taxon>
        <taxon>Actinomycetes</taxon>
        <taxon>Micromonosporales</taxon>
        <taxon>Micromonosporaceae</taxon>
        <taxon>Micromonospora</taxon>
    </lineage>
</organism>
<dbReference type="OrthoDB" id="3276748at2"/>
<gene>
    <name evidence="2" type="ORF">SAMN05444365_102336</name>
</gene>
<sequence length="902" mass="93307">MRATLHRIRAFGGHFAPIAALALVAALLITAVPRVANGLTDEGLRADVAARPDAIRDLRYDELTYPGQAGATRVGAGTDRLRDLHAAMPPAVRRLVGERWYAAQVGPRGLSATGRDLHPDVQRVEFGLRTVTGATEGARLVAGRWPRNPERPGGRLIEAVIAERVAAVLRLEAGNRFRLTPPAPGGAYVDVELVGIFAPIDPGAGIWQSLPPTLDPARSPSGEGPYEALALTDVAGLRTVEARWWQMAHSWHYRVDPSRLTAAELEPARSGLLRMQRETPRPARLSAPLDGALRDFAEQFRSGRALLAVVAAGVLATLAGLVALSAGLAARHRRPELALLRARGGALATVARRGAAESLLVVPLPAALGWLAGGLAPGRAADIGWLLPLAVALAVLAVPVTVLAVARRAEPGSERRDLVVARPSPRRLTAEGAVLVLAVLGAFLLRRRGLSASSGVDPYLVSVPVLLAAGAALLALRVYPWPLRQVGRLADRARGVVPFLGLARAGRAASAPLAPVTVLVVAIATAMFCAVVAAAIADGRDRATDRAVPADLLVRGEAFSAGTAAELARVPAVRAVAAMAIEPAQPLRPTAQAGGADLAAVTVLALDGPAFARVAADAGIDVALPAPLTGAGTAGEAVPALVSPAVAAELPGRGFTTLRDHRYEFRVAAVAATFPVIAPDVERFVVLPWQLLAPPAGQPLAPTGFLLAGAGADAAAVREVGDRGQREHARAGVLTAIAPPPTTTVVRWSDHRRGLEAGGINGLLSFGFGAGALGSVLLALLAIGFAVLAGSADRAQTRTRLRTLGLSRRQWRGLLCYELGPPMIVALGTGALVGAALPALLAPVLQLPRFAEGVPVGVRVDARMLGAVLALGALGLITAVLVETTANRRLRLGAGLRSEEGT</sequence>
<proteinExistence type="predicted"/>
<feature type="transmembrane region" description="Helical" evidence="1">
    <location>
        <begin position="513"/>
        <end position="537"/>
    </location>
</feature>
<dbReference type="AlphaFoldDB" id="A0A1H3K1W9"/>
<feature type="transmembrane region" description="Helical" evidence="1">
    <location>
        <begin position="813"/>
        <end position="842"/>
    </location>
</feature>